<comment type="caution">
    <text evidence="1">The sequence shown here is derived from an EMBL/GenBank/DDBJ whole genome shotgun (WGS) entry which is preliminary data.</text>
</comment>
<dbReference type="Proteomes" id="UP000617979">
    <property type="component" value="Unassembled WGS sequence"/>
</dbReference>
<name>A0ABQ1H5L0_9BACL</name>
<evidence type="ECO:0000313" key="2">
    <source>
        <dbReference type="Proteomes" id="UP000617979"/>
    </source>
</evidence>
<sequence length="65" mass="7369">MDKGGEQRESYTYTYDNKGNITQVKDSKGTTTYVYDQLEQLVKETQPDGTVAMSQKSWKLKVAVS</sequence>
<evidence type="ECO:0008006" key="3">
    <source>
        <dbReference type="Google" id="ProtNLM"/>
    </source>
</evidence>
<dbReference type="Gene3D" id="2.180.10.10">
    <property type="entry name" value="RHS repeat-associated core"/>
    <property type="match status" value="1"/>
</dbReference>
<accession>A0ABQ1H5L0</accession>
<proteinExistence type="predicted"/>
<dbReference type="InterPro" id="IPR006530">
    <property type="entry name" value="YD"/>
</dbReference>
<keyword evidence="2" id="KW-1185">Reference proteome</keyword>
<organism evidence="1 2">
    <name type="scientific">Kroppenstedtia guangzhouensis</name>
    <dbReference type="NCBI Taxonomy" id="1274356"/>
    <lineage>
        <taxon>Bacteria</taxon>
        <taxon>Bacillati</taxon>
        <taxon>Bacillota</taxon>
        <taxon>Bacilli</taxon>
        <taxon>Bacillales</taxon>
        <taxon>Thermoactinomycetaceae</taxon>
        <taxon>Kroppenstedtia</taxon>
    </lineage>
</organism>
<reference evidence="2" key="1">
    <citation type="journal article" date="2019" name="Int. J. Syst. Evol. Microbiol.">
        <title>The Global Catalogue of Microorganisms (GCM) 10K type strain sequencing project: providing services to taxonomists for standard genome sequencing and annotation.</title>
        <authorList>
            <consortium name="The Broad Institute Genomics Platform"/>
            <consortium name="The Broad Institute Genome Sequencing Center for Infectious Disease"/>
            <person name="Wu L."/>
            <person name="Ma J."/>
        </authorList>
    </citation>
    <scope>NUCLEOTIDE SEQUENCE [LARGE SCALE GENOMIC DNA]</scope>
    <source>
        <strain evidence="2">CGMCC 1.12404</strain>
    </source>
</reference>
<dbReference type="Pfam" id="PF05593">
    <property type="entry name" value="RHS_repeat"/>
    <property type="match status" value="1"/>
</dbReference>
<dbReference type="EMBL" id="BMEX01000059">
    <property type="protein sequence ID" value="GGA59599.1"/>
    <property type="molecule type" value="Genomic_DNA"/>
</dbReference>
<dbReference type="RefSeq" id="WP_188433944.1">
    <property type="nucleotide sequence ID" value="NZ_BMEX01000059.1"/>
</dbReference>
<dbReference type="NCBIfam" id="TIGR01643">
    <property type="entry name" value="YD_repeat_2x"/>
    <property type="match status" value="1"/>
</dbReference>
<protein>
    <recommendedName>
        <fullName evidence="3">YD repeat-containing protein</fullName>
    </recommendedName>
</protein>
<dbReference type="InterPro" id="IPR031325">
    <property type="entry name" value="RHS_repeat"/>
</dbReference>
<evidence type="ECO:0000313" key="1">
    <source>
        <dbReference type="EMBL" id="GGA59599.1"/>
    </source>
</evidence>
<gene>
    <name evidence="1" type="ORF">GCM10007416_35750</name>
</gene>